<keyword evidence="6 7" id="KW-0472">Membrane</keyword>
<feature type="transmembrane region" description="Helical" evidence="7">
    <location>
        <begin position="46"/>
        <end position="68"/>
    </location>
</feature>
<evidence type="ECO:0000259" key="8">
    <source>
        <dbReference type="Pfam" id="PF06808"/>
    </source>
</evidence>
<evidence type="ECO:0000256" key="2">
    <source>
        <dbReference type="ARBA" id="ARBA00022475"/>
    </source>
</evidence>
<keyword evidence="2" id="KW-1003">Cell membrane</keyword>
<evidence type="ECO:0000256" key="4">
    <source>
        <dbReference type="ARBA" id="ARBA00022692"/>
    </source>
</evidence>
<protein>
    <submittedName>
        <fullName evidence="9">TRAP transporter large permease</fullName>
    </submittedName>
</protein>
<dbReference type="RefSeq" id="WP_252592087.1">
    <property type="nucleotide sequence ID" value="NZ_CP099489.1"/>
</dbReference>
<dbReference type="Proteomes" id="UP001056455">
    <property type="component" value="Chromosome"/>
</dbReference>
<gene>
    <name evidence="9" type="ORF">NF556_16345</name>
</gene>
<keyword evidence="5 7" id="KW-1133">Transmembrane helix</keyword>
<feature type="transmembrane region" description="Helical" evidence="7">
    <location>
        <begin position="129"/>
        <end position="149"/>
    </location>
</feature>
<feature type="transmembrane region" description="Helical" evidence="7">
    <location>
        <begin position="312"/>
        <end position="329"/>
    </location>
</feature>
<feature type="transmembrane region" description="Helical" evidence="7">
    <location>
        <begin position="169"/>
        <end position="194"/>
    </location>
</feature>
<accession>A0ABY4YRG9</accession>
<sequence>MPAILGVGFAVLLLIGTPVAIAIGGASLLSMVLSEGIPLEVGAQRLVAGLRSFPLMAIPLFILAGSLMNDGGITRRLIDFAYAAVGSIRGGLAAVNILTNMIFGGISGSSVADASATGKILIPQMVKRGYTAGFAAALTALASTIAVVIPPSINLIIYGVTAEVSIGSLFFWGLYIGVAFGFVYILTAYVLARIKGYPAEDRVSRRELLRTSKDAVLALMIPVVVLGGIRFGVFTATEGGAVAVLTAVILGGLVYRELTWAKVKKSMNEALMLIAAIMLIIAMAQLYAWALVTGGIPSMVADFVLGISDNPVVILLVINVLFLLIGMVLEGNAAIIIFTPILLPVALAVGIDPVHLGLIIVINLAIGLLTPPVGISLLITTRIAGIPLQESVREAIPWLGVAIALLFAVTYIPLLL</sequence>
<proteinExistence type="predicted"/>
<evidence type="ECO:0000313" key="9">
    <source>
        <dbReference type="EMBL" id="USQ79172.1"/>
    </source>
</evidence>
<evidence type="ECO:0000256" key="7">
    <source>
        <dbReference type="SAM" id="Phobius"/>
    </source>
</evidence>
<keyword evidence="4 7" id="KW-0812">Transmembrane</keyword>
<feature type="transmembrane region" description="Helical" evidence="7">
    <location>
        <begin position="270"/>
        <end position="292"/>
    </location>
</feature>
<feature type="domain" description="TRAP C4-dicarboxylate transport system permease DctM subunit" evidence="8">
    <location>
        <begin position="8"/>
        <end position="414"/>
    </location>
</feature>
<feature type="transmembrane region" description="Helical" evidence="7">
    <location>
        <begin position="395"/>
        <end position="414"/>
    </location>
</feature>
<dbReference type="PIRSF" id="PIRSF006066">
    <property type="entry name" value="HI0050"/>
    <property type="match status" value="1"/>
</dbReference>
<dbReference type="PANTHER" id="PTHR33362:SF2">
    <property type="entry name" value="TRAP TRANSPORTER LARGE PERMEASE PROTEIN"/>
    <property type="match status" value="1"/>
</dbReference>
<dbReference type="InterPro" id="IPR004681">
    <property type="entry name" value="TRAP_DctM"/>
</dbReference>
<dbReference type="InterPro" id="IPR010656">
    <property type="entry name" value="DctM"/>
</dbReference>
<comment type="subcellular location">
    <subcellularLocation>
        <location evidence="1">Cell inner membrane</location>
        <topology evidence="1">Multi-pass membrane protein</topology>
    </subcellularLocation>
</comment>
<dbReference type="NCBIfam" id="TIGR00786">
    <property type="entry name" value="dctM"/>
    <property type="match status" value="1"/>
</dbReference>
<evidence type="ECO:0000256" key="5">
    <source>
        <dbReference type="ARBA" id="ARBA00022989"/>
    </source>
</evidence>
<evidence type="ECO:0000256" key="3">
    <source>
        <dbReference type="ARBA" id="ARBA00022519"/>
    </source>
</evidence>
<name>A0ABY4YRG9_9MICO</name>
<dbReference type="Pfam" id="PF06808">
    <property type="entry name" value="DctM"/>
    <property type="match status" value="1"/>
</dbReference>
<feature type="transmembrane region" description="Helical" evidence="7">
    <location>
        <begin position="357"/>
        <end position="383"/>
    </location>
</feature>
<evidence type="ECO:0000256" key="1">
    <source>
        <dbReference type="ARBA" id="ARBA00004429"/>
    </source>
</evidence>
<reference evidence="9" key="1">
    <citation type="submission" date="2022-06" db="EMBL/GenBank/DDBJ databases">
        <title>Ornithinimicrobium HY1793.</title>
        <authorList>
            <person name="Huang Y."/>
        </authorList>
    </citation>
    <scope>NUCLEOTIDE SEQUENCE</scope>
    <source>
        <strain evidence="9">HY1793</strain>
    </source>
</reference>
<dbReference type="EMBL" id="CP099489">
    <property type="protein sequence ID" value="USQ79172.1"/>
    <property type="molecule type" value="Genomic_DNA"/>
</dbReference>
<feature type="transmembrane region" description="Helical" evidence="7">
    <location>
        <begin position="215"/>
        <end position="233"/>
    </location>
</feature>
<organism evidence="9 10">
    <name type="scientific">Ornithinimicrobium faecis</name>
    <dbReference type="NCBI Taxonomy" id="2934158"/>
    <lineage>
        <taxon>Bacteria</taxon>
        <taxon>Bacillati</taxon>
        <taxon>Actinomycetota</taxon>
        <taxon>Actinomycetes</taxon>
        <taxon>Micrococcales</taxon>
        <taxon>Ornithinimicrobiaceae</taxon>
        <taxon>Ornithinimicrobium</taxon>
    </lineage>
</organism>
<evidence type="ECO:0000313" key="10">
    <source>
        <dbReference type="Proteomes" id="UP001056455"/>
    </source>
</evidence>
<feature type="transmembrane region" description="Helical" evidence="7">
    <location>
        <begin position="239"/>
        <end position="258"/>
    </location>
</feature>
<dbReference type="PANTHER" id="PTHR33362">
    <property type="entry name" value="SIALIC ACID TRAP TRANSPORTER PERMEASE PROTEIN SIAT-RELATED"/>
    <property type="match status" value="1"/>
</dbReference>
<evidence type="ECO:0000256" key="6">
    <source>
        <dbReference type="ARBA" id="ARBA00023136"/>
    </source>
</evidence>
<keyword evidence="10" id="KW-1185">Reference proteome</keyword>
<feature type="transmembrane region" description="Helical" evidence="7">
    <location>
        <begin position="334"/>
        <end position="351"/>
    </location>
</feature>
<keyword evidence="3" id="KW-0997">Cell inner membrane</keyword>